<reference evidence="1" key="1">
    <citation type="journal article" date="2015" name="Genome Biol. Evol.">
        <title>Organellar Genomes of White Spruce (Picea glauca): Assembly and Annotation.</title>
        <authorList>
            <person name="Jackman S.D."/>
            <person name="Warren R.L."/>
            <person name="Gibb E.A."/>
            <person name="Vandervalk B.P."/>
            <person name="Mohamadi H."/>
            <person name="Chu J."/>
            <person name="Raymond A."/>
            <person name="Pleasance S."/>
            <person name="Coope R."/>
            <person name="Wildung M.R."/>
            <person name="Ritland C.E."/>
            <person name="Bousquet J."/>
            <person name="Jones S.J."/>
            <person name="Bohlmann J."/>
            <person name="Birol I."/>
        </authorList>
    </citation>
    <scope>NUCLEOTIDE SEQUENCE [LARGE SCALE GENOMIC DNA]</scope>
    <source>
        <tissue evidence="1">Flushing bud</tissue>
    </source>
</reference>
<comment type="caution">
    <text evidence="1">The sequence shown here is derived from an EMBL/GenBank/DDBJ whole genome shotgun (WGS) entry which is preliminary data.</text>
</comment>
<sequence>MSICDSSVYDSSIIELIYIYKFLYMTPDSGNKNRVIQEFPNSLTELISALKAISPNTLNKLEE</sequence>
<name>A0A101M0R4_PICGL</name>
<dbReference type="AlphaFoldDB" id="A0A101M0R4"/>
<protein>
    <submittedName>
        <fullName evidence="1">Uncharacterized protein</fullName>
    </submittedName>
</protein>
<evidence type="ECO:0000313" key="1">
    <source>
        <dbReference type="EMBL" id="KUM48822.1"/>
    </source>
</evidence>
<dbReference type="EMBL" id="LKAM01000004">
    <property type="protein sequence ID" value="KUM48822.1"/>
    <property type="molecule type" value="Genomic_DNA"/>
</dbReference>
<organism evidence="1">
    <name type="scientific">Picea glauca</name>
    <name type="common">White spruce</name>
    <name type="synonym">Pinus glauca</name>
    <dbReference type="NCBI Taxonomy" id="3330"/>
    <lineage>
        <taxon>Eukaryota</taxon>
        <taxon>Viridiplantae</taxon>
        <taxon>Streptophyta</taxon>
        <taxon>Embryophyta</taxon>
        <taxon>Tracheophyta</taxon>
        <taxon>Spermatophyta</taxon>
        <taxon>Pinopsida</taxon>
        <taxon>Pinidae</taxon>
        <taxon>Conifers I</taxon>
        <taxon>Pinales</taxon>
        <taxon>Pinaceae</taxon>
        <taxon>Picea</taxon>
    </lineage>
</organism>
<keyword evidence="1" id="KW-0496">Mitochondrion</keyword>
<proteinExistence type="predicted"/>
<accession>A0A101M0R4</accession>
<gene>
    <name evidence="1" type="ORF">ABT39_MTgene4158</name>
</gene>
<geneLocation type="mitochondrion" evidence="1"/>